<proteinExistence type="predicted"/>
<evidence type="ECO:0000313" key="1">
    <source>
        <dbReference type="EMBL" id="KAI4374379.1"/>
    </source>
</evidence>
<gene>
    <name evidence="1" type="ORF">MLD38_012383</name>
</gene>
<sequence length="103" mass="11577">MENLSQPAIVEGLRRLIRLASQGRDCGSQRFPDNRELDSCRKLRNNSLFALNTSKASRNSLVRRSFSSVTRRFASINFWLTKAIFFSCFCSGGSLTSFGLSDC</sequence>
<keyword evidence="2" id="KW-1185">Reference proteome</keyword>
<dbReference type="EMBL" id="CM042883">
    <property type="protein sequence ID" value="KAI4374379.1"/>
    <property type="molecule type" value="Genomic_DNA"/>
</dbReference>
<accession>A0ACB9R666</accession>
<dbReference type="Proteomes" id="UP001057402">
    <property type="component" value="Chromosome 4"/>
</dbReference>
<name>A0ACB9R666_9MYRT</name>
<evidence type="ECO:0000313" key="2">
    <source>
        <dbReference type="Proteomes" id="UP001057402"/>
    </source>
</evidence>
<reference evidence="2" key="1">
    <citation type="journal article" date="2023" name="Front. Plant Sci.">
        <title>Chromosomal-level genome assembly of Melastoma candidum provides insights into trichome evolution.</title>
        <authorList>
            <person name="Zhong Y."/>
            <person name="Wu W."/>
            <person name="Sun C."/>
            <person name="Zou P."/>
            <person name="Liu Y."/>
            <person name="Dai S."/>
            <person name="Zhou R."/>
        </authorList>
    </citation>
    <scope>NUCLEOTIDE SEQUENCE [LARGE SCALE GENOMIC DNA]</scope>
</reference>
<comment type="caution">
    <text evidence="1">The sequence shown here is derived from an EMBL/GenBank/DDBJ whole genome shotgun (WGS) entry which is preliminary data.</text>
</comment>
<organism evidence="1 2">
    <name type="scientific">Melastoma candidum</name>
    <dbReference type="NCBI Taxonomy" id="119954"/>
    <lineage>
        <taxon>Eukaryota</taxon>
        <taxon>Viridiplantae</taxon>
        <taxon>Streptophyta</taxon>
        <taxon>Embryophyta</taxon>
        <taxon>Tracheophyta</taxon>
        <taxon>Spermatophyta</taxon>
        <taxon>Magnoliopsida</taxon>
        <taxon>eudicotyledons</taxon>
        <taxon>Gunneridae</taxon>
        <taxon>Pentapetalae</taxon>
        <taxon>rosids</taxon>
        <taxon>malvids</taxon>
        <taxon>Myrtales</taxon>
        <taxon>Melastomataceae</taxon>
        <taxon>Melastomatoideae</taxon>
        <taxon>Melastomateae</taxon>
        <taxon>Melastoma</taxon>
    </lineage>
</organism>
<protein>
    <submittedName>
        <fullName evidence="1">Uncharacterized protein</fullName>
    </submittedName>
</protein>